<dbReference type="SMART" id="SM00256">
    <property type="entry name" value="FBOX"/>
    <property type="match status" value="1"/>
</dbReference>
<dbReference type="Pfam" id="PF08268">
    <property type="entry name" value="FBA_3"/>
    <property type="match status" value="1"/>
</dbReference>
<dbReference type="SUPFAM" id="SSF81383">
    <property type="entry name" value="F-box domain"/>
    <property type="match status" value="1"/>
</dbReference>
<reference evidence="3" key="1">
    <citation type="submission" date="2013-09" db="EMBL/GenBank/DDBJ databases">
        <title>Corchorus olitorius genome sequencing.</title>
        <authorList>
            <person name="Alam M."/>
            <person name="Haque M.S."/>
            <person name="Islam M.S."/>
            <person name="Emdad E.M."/>
            <person name="Islam M.M."/>
            <person name="Ahmed B."/>
            <person name="Halim A."/>
            <person name="Hossen Q.M.M."/>
            <person name="Hossain M.Z."/>
            <person name="Ahmed R."/>
            <person name="Khan M.M."/>
            <person name="Islam R."/>
            <person name="Rashid M.M."/>
            <person name="Khan S.A."/>
            <person name="Rahman M.S."/>
            <person name="Alam M."/>
            <person name="Yahiya A.S."/>
            <person name="Khan M.S."/>
            <person name="Azam M.S."/>
            <person name="Haque T."/>
            <person name="Lashkar M.Z.H."/>
            <person name="Akhand A.I."/>
            <person name="Morshed G."/>
            <person name="Roy S."/>
            <person name="Uddin K.S."/>
            <person name="Rabeya T."/>
            <person name="Hossain A.S."/>
            <person name="Chowdhury A."/>
            <person name="Snigdha A.R."/>
            <person name="Mortoza M.S."/>
            <person name="Matin S.A."/>
            <person name="Hoque S.M.E."/>
            <person name="Islam M.K."/>
            <person name="Roy D.K."/>
            <person name="Haider R."/>
            <person name="Moosa M.M."/>
            <person name="Elias S.M."/>
            <person name="Hasan A.M."/>
            <person name="Jahan S."/>
            <person name="Shafiuddin M."/>
            <person name="Mahmood N."/>
            <person name="Shommy N.S."/>
        </authorList>
    </citation>
    <scope>NUCLEOTIDE SEQUENCE [LARGE SCALE GENOMIC DNA]</scope>
    <source>
        <strain evidence="3">cv. O-4</strain>
    </source>
</reference>
<evidence type="ECO:0000313" key="3">
    <source>
        <dbReference type="Proteomes" id="UP000187203"/>
    </source>
</evidence>
<dbReference type="InterPro" id="IPR001810">
    <property type="entry name" value="F-box_dom"/>
</dbReference>
<dbReference type="InterPro" id="IPR036047">
    <property type="entry name" value="F-box-like_dom_sf"/>
</dbReference>
<proteinExistence type="predicted"/>
<dbReference type="STRING" id="93759.A0A1R3HZP8"/>
<dbReference type="PANTHER" id="PTHR31672:SF13">
    <property type="entry name" value="F-BOX PROTEIN CPR30-LIKE"/>
    <property type="match status" value="1"/>
</dbReference>
<dbReference type="PANTHER" id="PTHR31672">
    <property type="entry name" value="BNACNNG10540D PROTEIN"/>
    <property type="match status" value="1"/>
</dbReference>
<keyword evidence="3" id="KW-1185">Reference proteome</keyword>
<dbReference type="OrthoDB" id="1894463at2759"/>
<evidence type="ECO:0000259" key="1">
    <source>
        <dbReference type="PROSITE" id="PS50181"/>
    </source>
</evidence>
<evidence type="ECO:0000313" key="2">
    <source>
        <dbReference type="EMBL" id="OMO75812.1"/>
    </source>
</evidence>
<sequence length="381" mass="44290">MMDQLPEDIILRILSRLPVISLMQSILVCRAWRSLIQHPLLATKHFSHMVNKGTSTFIFQSNRPELSYRLCFVDFSDHNEGNVIFKKLPDSYKSRYLVDSCNGLLCMRDSQGLYICNPFTRRYLELPKLIDYPMAVGHIGFGFHQTTNEYKVIKIISRRPLLRRRYRNLGATSMSVFSTEVHVLTIGDPAWRNLGTIPYDFSWPTPKAMVKGRLHWLSRPNRQTTASLVVSFDLATEQIQEVPKPDCCGLDKCLHQLMVLRGCLSAGAYHENEQLEIWVMKQYGAKESWSKEFTIGAYLPRTVQQRNLIFGLHRRARLPNSYVRVLCILETGEILLEYRNRAIVVYDPQHETFKEVTFPEMSHWFKIVMQVGCLNWIDTPL</sequence>
<dbReference type="Pfam" id="PF12937">
    <property type="entry name" value="F-box-like"/>
    <property type="match status" value="1"/>
</dbReference>
<dbReference type="AlphaFoldDB" id="A0A1R3HZP8"/>
<organism evidence="2 3">
    <name type="scientific">Corchorus olitorius</name>
    <dbReference type="NCBI Taxonomy" id="93759"/>
    <lineage>
        <taxon>Eukaryota</taxon>
        <taxon>Viridiplantae</taxon>
        <taxon>Streptophyta</taxon>
        <taxon>Embryophyta</taxon>
        <taxon>Tracheophyta</taxon>
        <taxon>Spermatophyta</taxon>
        <taxon>Magnoliopsida</taxon>
        <taxon>eudicotyledons</taxon>
        <taxon>Gunneridae</taxon>
        <taxon>Pentapetalae</taxon>
        <taxon>rosids</taxon>
        <taxon>malvids</taxon>
        <taxon>Malvales</taxon>
        <taxon>Malvaceae</taxon>
        <taxon>Grewioideae</taxon>
        <taxon>Apeibeae</taxon>
        <taxon>Corchorus</taxon>
    </lineage>
</organism>
<protein>
    <recommendedName>
        <fullName evidence="1">F-box domain-containing protein</fullName>
    </recommendedName>
</protein>
<dbReference type="NCBIfam" id="TIGR01640">
    <property type="entry name" value="F_box_assoc_1"/>
    <property type="match status" value="1"/>
</dbReference>
<name>A0A1R3HZP8_9ROSI</name>
<dbReference type="InterPro" id="IPR013187">
    <property type="entry name" value="F-box-assoc_dom_typ3"/>
</dbReference>
<dbReference type="InterPro" id="IPR017451">
    <property type="entry name" value="F-box-assoc_interact_dom"/>
</dbReference>
<comment type="caution">
    <text evidence="2">The sequence shown here is derived from an EMBL/GenBank/DDBJ whole genome shotgun (WGS) entry which is preliminary data.</text>
</comment>
<dbReference type="Gene3D" id="1.20.1280.50">
    <property type="match status" value="1"/>
</dbReference>
<dbReference type="PROSITE" id="PS50181">
    <property type="entry name" value="FBOX"/>
    <property type="match status" value="1"/>
</dbReference>
<gene>
    <name evidence="2" type="ORF">COLO4_25853</name>
</gene>
<accession>A0A1R3HZP8</accession>
<dbReference type="Proteomes" id="UP000187203">
    <property type="component" value="Unassembled WGS sequence"/>
</dbReference>
<dbReference type="EMBL" id="AWUE01019148">
    <property type="protein sequence ID" value="OMO75812.1"/>
    <property type="molecule type" value="Genomic_DNA"/>
</dbReference>
<feature type="domain" description="F-box" evidence="1">
    <location>
        <begin position="1"/>
        <end position="49"/>
    </location>
</feature>
<dbReference type="InterPro" id="IPR050796">
    <property type="entry name" value="SCF_F-box_component"/>
</dbReference>